<reference evidence="1 2" key="1">
    <citation type="journal article" date="2018" name="Sci. Rep.">
        <title>Comparative analysis of the Pocillopora damicornis genome highlights role of immune system in coral evolution.</title>
        <authorList>
            <person name="Cunning R."/>
            <person name="Bay R.A."/>
            <person name="Gillette P."/>
            <person name="Baker A.C."/>
            <person name="Traylor-Knowles N."/>
        </authorList>
    </citation>
    <scope>NUCLEOTIDE SEQUENCE [LARGE SCALE GENOMIC DNA]</scope>
    <source>
        <strain evidence="1">RSMAS</strain>
        <tissue evidence="1">Whole animal</tissue>
    </source>
</reference>
<accession>A0A3M6UFR2</accession>
<dbReference type="AlphaFoldDB" id="A0A3M6UFR2"/>
<dbReference type="EMBL" id="RCHS01001633">
    <property type="protein sequence ID" value="RMX52456.1"/>
    <property type="molecule type" value="Genomic_DNA"/>
</dbReference>
<comment type="caution">
    <text evidence="1">The sequence shown here is derived from an EMBL/GenBank/DDBJ whole genome shotgun (WGS) entry which is preliminary data.</text>
</comment>
<gene>
    <name evidence="1" type="ORF">pdam_00020285</name>
</gene>
<sequence>MENIPQRYLQQNLIIKIENVEHLQQLDSLDVSNNTILGLKTSSVLKEDCRFQTADRGLSADRG</sequence>
<evidence type="ECO:0000313" key="1">
    <source>
        <dbReference type="EMBL" id="RMX52456.1"/>
    </source>
</evidence>
<proteinExistence type="predicted"/>
<evidence type="ECO:0000313" key="2">
    <source>
        <dbReference type="Proteomes" id="UP000275408"/>
    </source>
</evidence>
<organism evidence="1 2">
    <name type="scientific">Pocillopora damicornis</name>
    <name type="common">Cauliflower coral</name>
    <name type="synonym">Millepora damicornis</name>
    <dbReference type="NCBI Taxonomy" id="46731"/>
    <lineage>
        <taxon>Eukaryota</taxon>
        <taxon>Metazoa</taxon>
        <taxon>Cnidaria</taxon>
        <taxon>Anthozoa</taxon>
        <taxon>Hexacorallia</taxon>
        <taxon>Scleractinia</taxon>
        <taxon>Astrocoeniina</taxon>
        <taxon>Pocilloporidae</taxon>
        <taxon>Pocillopora</taxon>
    </lineage>
</organism>
<keyword evidence="2" id="KW-1185">Reference proteome</keyword>
<name>A0A3M6UFR2_POCDA</name>
<protein>
    <submittedName>
        <fullName evidence="1">Uncharacterized protein</fullName>
    </submittedName>
</protein>
<dbReference type="Proteomes" id="UP000275408">
    <property type="component" value="Unassembled WGS sequence"/>
</dbReference>